<dbReference type="InterPro" id="IPR011705">
    <property type="entry name" value="BACK"/>
</dbReference>
<dbReference type="PROSITE" id="PS50097">
    <property type="entry name" value="BTB"/>
    <property type="match status" value="1"/>
</dbReference>
<dbReference type="SUPFAM" id="SSF54695">
    <property type="entry name" value="POZ domain"/>
    <property type="match status" value="1"/>
</dbReference>
<accession>A0A7S0B896</accession>
<dbReference type="SMART" id="SM00225">
    <property type="entry name" value="BTB"/>
    <property type="match status" value="1"/>
</dbReference>
<dbReference type="AlphaFoldDB" id="A0A7S0B896"/>
<name>A0A7S0B896_9DINO</name>
<evidence type="ECO:0000259" key="1">
    <source>
        <dbReference type="PROSITE" id="PS50097"/>
    </source>
</evidence>
<dbReference type="SMART" id="SM00875">
    <property type="entry name" value="BACK"/>
    <property type="match status" value="1"/>
</dbReference>
<dbReference type="Pfam" id="PF00651">
    <property type="entry name" value="BTB"/>
    <property type="match status" value="1"/>
</dbReference>
<evidence type="ECO:0000313" key="2">
    <source>
        <dbReference type="EMBL" id="CAD8386403.1"/>
    </source>
</evidence>
<sequence length="599" mass="64899">MAENAAESLLGQSVGSELFAVSSSAGAFMHSGGAGPPVLNGNGGLFGQGAGLFGQSAGVGFFGQPIAGGLFGQSVGGGLFVNHNVSGGFFDQSGGTSLFDQSGSLLFESNAGASLFGQSSGSSHTSQSTSTGTSSEFSQKQLELMAHLLQNQDLADVVVLVGPAEVRFPAVRALLANMSEPFRAMLYGPFLEGQGVARLPEVSCNAFRCIQRAAYCLDPQVSAESCAETIVACELYDIKSLAVECQRFLKHCITPKDILKAYSECIARKVELMPDVEEHIWKMILLHPQQVLQSPGFEDTHPDIIMKLVKLDEFSVDEALLWSSLLKWAKAAVARTGLPKADCTLQVSLTSGLSAEEHEMLRLVIPHMRFPCMEKAFFVDQVAHLLERDKVESVLVHHLLGRPSEFCEKARSGKPLDSLVAFEVTDASHDLQQASALSKGEGQWELKGQRLTNNALFSLTTFGTLTMQLKGHIVDPEVSLSKLEIETEFIYNRNDDSSQNVSFEVFGSSLWAYCNESKIYKQIMTLKVGHGRSCHAADLQLPSTKWKLHLGPVLCSIDGTTLSGKIRIKRVALYSGFIPDAWVADVVSKNQLVKRNDET</sequence>
<dbReference type="InterPro" id="IPR000210">
    <property type="entry name" value="BTB/POZ_dom"/>
</dbReference>
<protein>
    <recommendedName>
        <fullName evidence="1">BTB domain-containing protein</fullName>
    </recommendedName>
</protein>
<dbReference type="PANTHER" id="PTHR45774:SF3">
    <property type="entry name" value="BTB (POZ) DOMAIN-CONTAINING 2B-RELATED"/>
    <property type="match status" value="1"/>
</dbReference>
<reference evidence="2" key="1">
    <citation type="submission" date="2021-01" db="EMBL/GenBank/DDBJ databases">
        <authorList>
            <person name="Corre E."/>
            <person name="Pelletier E."/>
            <person name="Niang G."/>
            <person name="Scheremetjew M."/>
            <person name="Finn R."/>
            <person name="Kale V."/>
            <person name="Holt S."/>
            <person name="Cochrane G."/>
            <person name="Meng A."/>
            <person name="Brown T."/>
            <person name="Cohen L."/>
        </authorList>
    </citation>
    <scope>NUCLEOTIDE SEQUENCE</scope>
    <source>
        <strain evidence="2">Pbaha01</strain>
    </source>
</reference>
<dbReference type="Gene3D" id="3.30.710.10">
    <property type="entry name" value="Potassium Channel Kv1.1, Chain A"/>
    <property type="match status" value="1"/>
</dbReference>
<dbReference type="Gene3D" id="1.25.40.420">
    <property type="match status" value="1"/>
</dbReference>
<proteinExistence type="predicted"/>
<dbReference type="PANTHER" id="PTHR45774">
    <property type="entry name" value="BTB/POZ DOMAIN-CONTAINING"/>
    <property type="match status" value="1"/>
</dbReference>
<dbReference type="EMBL" id="HBEG01049355">
    <property type="protein sequence ID" value="CAD8386403.1"/>
    <property type="molecule type" value="Transcribed_RNA"/>
</dbReference>
<organism evidence="2">
    <name type="scientific">Pyrodinium bahamense</name>
    <dbReference type="NCBI Taxonomy" id="73915"/>
    <lineage>
        <taxon>Eukaryota</taxon>
        <taxon>Sar</taxon>
        <taxon>Alveolata</taxon>
        <taxon>Dinophyceae</taxon>
        <taxon>Gonyaulacales</taxon>
        <taxon>Pyrocystaceae</taxon>
        <taxon>Pyrodinium</taxon>
    </lineage>
</organism>
<feature type="domain" description="BTB" evidence="1">
    <location>
        <begin position="155"/>
        <end position="223"/>
    </location>
</feature>
<dbReference type="InterPro" id="IPR011333">
    <property type="entry name" value="SKP1/BTB/POZ_sf"/>
</dbReference>
<gene>
    <name evidence="2" type="ORF">PBAH0796_LOCUS30091</name>
</gene>